<feature type="signal peptide" evidence="1">
    <location>
        <begin position="1"/>
        <end position="25"/>
    </location>
</feature>
<feature type="chain" id="PRO_5029845292" description="DUF4230 domain-containing protein" evidence="1">
    <location>
        <begin position="26"/>
        <end position="200"/>
    </location>
</feature>
<keyword evidence="3" id="KW-1185">Reference proteome</keyword>
<proteinExistence type="predicted"/>
<dbReference type="RefSeq" id="WP_176064410.1">
    <property type="nucleotide sequence ID" value="NZ_BJTG01000003.1"/>
</dbReference>
<dbReference type="EMBL" id="BJTG01000003">
    <property type="protein sequence ID" value="GEJ56949.1"/>
    <property type="molecule type" value="Genomic_DNA"/>
</dbReference>
<keyword evidence="1" id="KW-0732">Signal</keyword>
<dbReference type="Pfam" id="PF14014">
    <property type="entry name" value="DUF4230"/>
    <property type="match status" value="1"/>
</dbReference>
<comment type="caution">
    <text evidence="2">The sequence shown here is derived from an EMBL/GenBank/DDBJ whole genome shotgun (WGS) entry which is preliminary data.</text>
</comment>
<evidence type="ECO:0008006" key="4">
    <source>
        <dbReference type="Google" id="ProtNLM"/>
    </source>
</evidence>
<dbReference type="InterPro" id="IPR025324">
    <property type="entry name" value="DUF4230"/>
</dbReference>
<accession>A0A7I9VLG6</accession>
<protein>
    <recommendedName>
        <fullName evidence="4">DUF4230 domain-containing protein</fullName>
    </recommendedName>
</protein>
<sequence length="200" mass="21206">MRSMARLAVAALAAGAGLGLVLAVAARRAPALPDPPAVALRVREVAKLEALEVSLYKKVTFAPEPTPADSLWGDVAGWLRHTFRAPRGKAIVFADAHLGLDLSALDASRVRVTGRTVQLTLPEVTATVELRPGETEIIGSNLDSAETARLLELARAAFERELSADRALKARARASAERAIRALLTGLGFTEVRFAEPPSA</sequence>
<evidence type="ECO:0000313" key="2">
    <source>
        <dbReference type="EMBL" id="GEJ56949.1"/>
    </source>
</evidence>
<organism evidence="2 3">
    <name type="scientific">Anaeromyxobacter diazotrophicus</name>
    <dbReference type="NCBI Taxonomy" id="2590199"/>
    <lineage>
        <taxon>Bacteria</taxon>
        <taxon>Pseudomonadati</taxon>
        <taxon>Myxococcota</taxon>
        <taxon>Myxococcia</taxon>
        <taxon>Myxococcales</taxon>
        <taxon>Cystobacterineae</taxon>
        <taxon>Anaeromyxobacteraceae</taxon>
        <taxon>Anaeromyxobacter</taxon>
    </lineage>
</organism>
<dbReference type="AlphaFoldDB" id="A0A7I9VLG6"/>
<evidence type="ECO:0000313" key="3">
    <source>
        <dbReference type="Proteomes" id="UP000503640"/>
    </source>
</evidence>
<reference evidence="3" key="1">
    <citation type="journal article" date="2020" name="Appl. Environ. Microbiol.">
        <title>Diazotrophic Anaeromyxobacter Isolates from Soils.</title>
        <authorList>
            <person name="Masuda Y."/>
            <person name="Yamanaka H."/>
            <person name="Xu Z.X."/>
            <person name="Shiratori Y."/>
            <person name="Aono T."/>
            <person name="Amachi S."/>
            <person name="Senoo K."/>
            <person name="Itoh H."/>
        </authorList>
    </citation>
    <scope>NUCLEOTIDE SEQUENCE [LARGE SCALE GENOMIC DNA]</scope>
    <source>
        <strain evidence="3">R267</strain>
    </source>
</reference>
<name>A0A7I9VLG6_9BACT</name>
<evidence type="ECO:0000256" key="1">
    <source>
        <dbReference type="SAM" id="SignalP"/>
    </source>
</evidence>
<dbReference type="Proteomes" id="UP000503640">
    <property type="component" value="Unassembled WGS sequence"/>
</dbReference>
<gene>
    <name evidence="2" type="ORF">AMYX_16900</name>
</gene>